<reference evidence="1 2" key="1">
    <citation type="submission" date="2023-08" db="EMBL/GenBank/DDBJ databases">
        <title>Methanolobus mangrovi sp. nov. and Methanolobus sediminis sp. nov, two novel methylotrophic methanogens isolated from mangrove sediments in China.</title>
        <authorList>
            <person name="Zhou J."/>
        </authorList>
    </citation>
    <scope>NUCLEOTIDE SEQUENCE [LARGE SCALE GENOMIC DNA]</scope>
    <source>
        <strain evidence="1 2">FTZ6</strain>
    </source>
</reference>
<dbReference type="AlphaFoldDB" id="A0AA51YMS5"/>
<sequence>MEMEKRNLALVKKFVEMHDGRVWVESKLWGGS</sequence>
<keyword evidence="1" id="KW-0547">Nucleotide-binding</keyword>
<evidence type="ECO:0000313" key="1">
    <source>
        <dbReference type="EMBL" id="WMW26324.1"/>
    </source>
</evidence>
<dbReference type="KEGG" id="mseb:RE474_06325"/>
<dbReference type="Gene3D" id="3.30.565.10">
    <property type="entry name" value="Histidine kinase-like ATPase, C-terminal domain"/>
    <property type="match status" value="1"/>
</dbReference>
<name>A0AA51YMS5_9EURY</name>
<gene>
    <name evidence="1" type="ORF">RE474_06325</name>
</gene>
<organism evidence="1 2">
    <name type="scientific">Methanolobus sediminis</name>
    <dbReference type="NCBI Taxonomy" id="3072978"/>
    <lineage>
        <taxon>Archaea</taxon>
        <taxon>Methanobacteriati</taxon>
        <taxon>Methanobacteriota</taxon>
        <taxon>Stenosarchaea group</taxon>
        <taxon>Methanomicrobia</taxon>
        <taxon>Methanosarcinales</taxon>
        <taxon>Methanosarcinaceae</taxon>
        <taxon>Methanolobus</taxon>
    </lineage>
</organism>
<evidence type="ECO:0000313" key="2">
    <source>
        <dbReference type="Proteomes" id="UP001182908"/>
    </source>
</evidence>
<dbReference type="GO" id="GO:0005524">
    <property type="term" value="F:ATP binding"/>
    <property type="evidence" value="ECO:0007669"/>
    <property type="project" value="UniProtKB-KW"/>
</dbReference>
<keyword evidence="1" id="KW-0067">ATP-binding</keyword>
<dbReference type="Proteomes" id="UP001182908">
    <property type="component" value="Chromosome"/>
</dbReference>
<proteinExistence type="predicted"/>
<accession>A0AA51YMS5</accession>
<protein>
    <submittedName>
        <fullName evidence="1">ATP-binding protein</fullName>
    </submittedName>
</protein>
<keyword evidence="2" id="KW-1185">Reference proteome</keyword>
<dbReference type="InterPro" id="IPR036890">
    <property type="entry name" value="HATPase_C_sf"/>
</dbReference>
<dbReference type="EMBL" id="CP133592">
    <property type="protein sequence ID" value="WMW26324.1"/>
    <property type="molecule type" value="Genomic_DNA"/>
</dbReference>